<protein>
    <submittedName>
        <fullName evidence="1">Uncharacterized protein</fullName>
    </submittedName>
</protein>
<keyword evidence="2" id="KW-1185">Reference proteome</keyword>
<dbReference type="Proteomes" id="UP001469553">
    <property type="component" value="Unassembled WGS sequence"/>
</dbReference>
<dbReference type="EMBL" id="JAHRIP010021311">
    <property type="protein sequence ID" value="MEQ2288692.1"/>
    <property type="molecule type" value="Genomic_DNA"/>
</dbReference>
<proteinExistence type="predicted"/>
<accession>A0ABV0Y4X5</accession>
<comment type="caution">
    <text evidence="1">The sequence shown here is derived from an EMBL/GenBank/DDBJ whole genome shotgun (WGS) entry which is preliminary data.</text>
</comment>
<sequence>MLSLESEGRTYWTSIGFSWCQSFYFLLSYGERAGGRVRGRYPHIRQLWLLAFSQKKGCTGFESETGQDLLKECSLLVSFIQFPVQGSHFVTQPWSRSLIQSLPLFFSVSHISPTAKGVS</sequence>
<reference evidence="1 2" key="1">
    <citation type="submission" date="2021-06" db="EMBL/GenBank/DDBJ databases">
        <authorList>
            <person name="Palmer J.M."/>
        </authorList>
    </citation>
    <scope>NUCLEOTIDE SEQUENCE [LARGE SCALE GENOMIC DNA]</scope>
    <source>
        <strain evidence="1 2">AS_MEX2019</strain>
        <tissue evidence="1">Muscle</tissue>
    </source>
</reference>
<evidence type="ECO:0000313" key="1">
    <source>
        <dbReference type="EMBL" id="MEQ2288692.1"/>
    </source>
</evidence>
<gene>
    <name evidence="1" type="ORF">AMECASPLE_025408</name>
</gene>
<name>A0ABV0Y4X5_9TELE</name>
<organism evidence="1 2">
    <name type="scientific">Ameca splendens</name>
    <dbReference type="NCBI Taxonomy" id="208324"/>
    <lineage>
        <taxon>Eukaryota</taxon>
        <taxon>Metazoa</taxon>
        <taxon>Chordata</taxon>
        <taxon>Craniata</taxon>
        <taxon>Vertebrata</taxon>
        <taxon>Euteleostomi</taxon>
        <taxon>Actinopterygii</taxon>
        <taxon>Neopterygii</taxon>
        <taxon>Teleostei</taxon>
        <taxon>Neoteleostei</taxon>
        <taxon>Acanthomorphata</taxon>
        <taxon>Ovalentaria</taxon>
        <taxon>Atherinomorphae</taxon>
        <taxon>Cyprinodontiformes</taxon>
        <taxon>Goodeidae</taxon>
        <taxon>Ameca</taxon>
    </lineage>
</organism>
<evidence type="ECO:0000313" key="2">
    <source>
        <dbReference type="Proteomes" id="UP001469553"/>
    </source>
</evidence>